<dbReference type="Proteomes" id="UP001172101">
    <property type="component" value="Unassembled WGS sequence"/>
</dbReference>
<accession>A0AA40B781</accession>
<dbReference type="GeneID" id="85328317"/>
<proteinExistence type="predicted"/>
<gene>
    <name evidence="1" type="ORF">B0T26DRAFT_749041</name>
</gene>
<name>A0AA40B781_9PEZI</name>
<dbReference type="AlphaFoldDB" id="A0AA40B781"/>
<evidence type="ECO:0000313" key="1">
    <source>
        <dbReference type="EMBL" id="KAK0728882.1"/>
    </source>
</evidence>
<organism evidence="1 2">
    <name type="scientific">Lasiosphaeria miniovina</name>
    <dbReference type="NCBI Taxonomy" id="1954250"/>
    <lineage>
        <taxon>Eukaryota</taxon>
        <taxon>Fungi</taxon>
        <taxon>Dikarya</taxon>
        <taxon>Ascomycota</taxon>
        <taxon>Pezizomycotina</taxon>
        <taxon>Sordariomycetes</taxon>
        <taxon>Sordariomycetidae</taxon>
        <taxon>Sordariales</taxon>
        <taxon>Lasiosphaeriaceae</taxon>
        <taxon>Lasiosphaeria</taxon>
    </lineage>
</organism>
<dbReference type="RefSeq" id="XP_060301737.1">
    <property type="nucleotide sequence ID" value="XM_060445047.1"/>
</dbReference>
<protein>
    <submittedName>
        <fullName evidence="1">Uncharacterized protein</fullName>
    </submittedName>
</protein>
<dbReference type="EMBL" id="JAUIRO010000002">
    <property type="protein sequence ID" value="KAK0728882.1"/>
    <property type="molecule type" value="Genomic_DNA"/>
</dbReference>
<reference evidence="1" key="1">
    <citation type="submission" date="2023-06" db="EMBL/GenBank/DDBJ databases">
        <title>Genome-scale phylogeny and comparative genomics of the fungal order Sordariales.</title>
        <authorList>
            <consortium name="Lawrence Berkeley National Laboratory"/>
            <person name="Hensen N."/>
            <person name="Bonometti L."/>
            <person name="Westerberg I."/>
            <person name="Brannstrom I.O."/>
            <person name="Guillou S."/>
            <person name="Cros-Aarteil S."/>
            <person name="Calhoun S."/>
            <person name="Haridas S."/>
            <person name="Kuo A."/>
            <person name="Mondo S."/>
            <person name="Pangilinan J."/>
            <person name="Riley R."/>
            <person name="LaButti K."/>
            <person name="Andreopoulos B."/>
            <person name="Lipzen A."/>
            <person name="Chen C."/>
            <person name="Yanf M."/>
            <person name="Daum C."/>
            <person name="Ng V."/>
            <person name="Clum A."/>
            <person name="Steindorff A."/>
            <person name="Ohm R."/>
            <person name="Martin F."/>
            <person name="Silar P."/>
            <person name="Natvig D."/>
            <person name="Lalanne C."/>
            <person name="Gautier V."/>
            <person name="Ament-velasquez S.L."/>
            <person name="Kruys A."/>
            <person name="Hutchinson M.I."/>
            <person name="Powell A.J."/>
            <person name="Barry K."/>
            <person name="Miller A.N."/>
            <person name="Grigoriev I.V."/>
            <person name="Debuchy R."/>
            <person name="Gladieux P."/>
            <person name="Thoren M.H."/>
            <person name="Johannesson H."/>
        </authorList>
    </citation>
    <scope>NUCLEOTIDE SEQUENCE</scope>
    <source>
        <strain evidence="1">SMH2392-1A</strain>
    </source>
</reference>
<sequence length="403" mass="43297">MATFTVTDISRVNGDVNNYNIRQGFGAAHASTVVNDAIFDRTEPVPGPVDQGQHPVAFRFDANHIPLTVRGTCDFPLAAANYRLRGTGPGNFQITSQSFNSGPGGANVAFTATVFSNGALNPLSPFKVAGNWQWTMLRAADNSTLAIAPTTRLEMYFLLGPHSHPGIFATTFFLELLRLSAPDYVTLAGLAAGALEARIIRDIAARLWNTGVNGAPLYYDCRRGYGGASQHILNGTEFNLETIITKPPNRCTCNCYDLACLVKLTVDSLGQRPGGGAFVAGVAVTYDRPFGYITPGPLFGWQNSPAHINCNNPFWQNAGVGGADDPWNVAKDDARRQPFLSHCYTVFTNTAGQQRVVDICHGNLNPVTNLATLFDGVSDVQGYRDTALDTPASNVFTITALSV</sequence>
<comment type="caution">
    <text evidence="1">The sequence shown here is derived from an EMBL/GenBank/DDBJ whole genome shotgun (WGS) entry which is preliminary data.</text>
</comment>
<evidence type="ECO:0000313" key="2">
    <source>
        <dbReference type="Proteomes" id="UP001172101"/>
    </source>
</evidence>
<keyword evidence="2" id="KW-1185">Reference proteome</keyword>